<feature type="compositionally biased region" description="Basic and acidic residues" evidence="1">
    <location>
        <begin position="258"/>
        <end position="268"/>
    </location>
</feature>
<dbReference type="Pfam" id="PF19934">
    <property type="entry name" value="DUF6397"/>
    <property type="match status" value="1"/>
</dbReference>
<dbReference type="InterPro" id="IPR045652">
    <property type="entry name" value="DUF6397"/>
</dbReference>
<feature type="region of interest" description="Disordered" evidence="1">
    <location>
        <begin position="255"/>
        <end position="333"/>
    </location>
</feature>
<accession>A0ABY4Q556</accession>
<name>A0ABY4Q556_9ACTN</name>
<sequence>MTGHTITQEAADAAARTSVTQSRAARELGLKRGEFELAVMLGRIRTVSDTAGGRRRVTREEIERVRAGEGFPEAWVERIRAVGTTEGAALMDISTARFTRLTRAGFVTPVKFYLNRYRAVVWLYLAEELRQFAEAEVNSGLLTGRAPGTIRAQLEAGVDLRARNWRGRHAGALLRQSDDPWERAAAVASLLDPVQIAEIIKDPYERAYVRRLMPDPFGGQGAPDTPAGRIIQKITTADDPDEIRWLRANLTIGLSQARGERPAPRPESKPAPVPAPDQESASGPRSRAELDAEPSPDLGPDHEAPPTALPEQETRGRAQEPRGLLKWMRRRGA</sequence>
<proteinExistence type="predicted"/>
<keyword evidence="3" id="KW-1185">Reference proteome</keyword>
<dbReference type="EMBL" id="CP097289">
    <property type="protein sequence ID" value="UQT60830.1"/>
    <property type="molecule type" value="Genomic_DNA"/>
</dbReference>
<evidence type="ECO:0000313" key="2">
    <source>
        <dbReference type="EMBL" id="UQT60830.1"/>
    </source>
</evidence>
<protein>
    <submittedName>
        <fullName evidence="2">DUF6397 family protein</fullName>
    </submittedName>
</protein>
<dbReference type="RefSeq" id="WP_249592162.1">
    <property type="nucleotide sequence ID" value="NZ_BAAAQL010000018.1"/>
</dbReference>
<evidence type="ECO:0000313" key="3">
    <source>
        <dbReference type="Proteomes" id="UP000829992"/>
    </source>
</evidence>
<organism evidence="2 3">
    <name type="scientific">Streptomyces durmitorensis</name>
    <dbReference type="NCBI Taxonomy" id="319947"/>
    <lineage>
        <taxon>Bacteria</taxon>
        <taxon>Bacillati</taxon>
        <taxon>Actinomycetota</taxon>
        <taxon>Actinomycetes</taxon>
        <taxon>Kitasatosporales</taxon>
        <taxon>Streptomycetaceae</taxon>
        <taxon>Streptomyces</taxon>
    </lineage>
</organism>
<evidence type="ECO:0000256" key="1">
    <source>
        <dbReference type="SAM" id="MobiDB-lite"/>
    </source>
</evidence>
<reference evidence="2 3" key="1">
    <citation type="submission" date="2022-05" db="EMBL/GenBank/DDBJ databases">
        <authorList>
            <person name="Zhou X."/>
            <person name="Li K."/>
            <person name="Man Y."/>
        </authorList>
    </citation>
    <scope>NUCLEOTIDE SEQUENCE [LARGE SCALE GENOMIC DNA]</scope>
    <source>
        <strain evidence="2 3">MS405</strain>
    </source>
</reference>
<gene>
    <name evidence="2" type="ORF">M4V62_40375</name>
</gene>
<dbReference type="Proteomes" id="UP000829992">
    <property type="component" value="Chromosome"/>
</dbReference>